<dbReference type="Proteomes" id="UP000010846">
    <property type="component" value="Chromosome"/>
</dbReference>
<dbReference type="InterPro" id="IPR055766">
    <property type="entry name" value="DUF7342"/>
</dbReference>
<proteinExistence type="predicted"/>
<dbReference type="KEGG" id="hru:Halru_0600"/>
<dbReference type="HOGENOM" id="CLU_097789_0_0_2"/>
<dbReference type="Pfam" id="PF24033">
    <property type="entry name" value="DUF7342"/>
    <property type="match status" value="1"/>
</dbReference>
<dbReference type="AlphaFoldDB" id="L0I942"/>
<dbReference type="EMBL" id="CP003050">
    <property type="protein sequence ID" value="AGB15229.1"/>
    <property type="molecule type" value="Genomic_DNA"/>
</dbReference>
<protein>
    <recommendedName>
        <fullName evidence="3">Sugar-specific transcriptional regulator TrmB</fullName>
    </recommendedName>
</protein>
<sequence length="181" mass="20846">MTETDREWPDWMDASERVRHVALTRTEPRNAGWIADEANVSRDTAVKYLTRLVDRGDLEVEETGHGDAYRPDRVTQFLDEVRQFAETYSRGELTQELDEIADEIDGWKVDYEVDSLVELRQSIGRDDLDGDERRDRLAVIGEWEYDIEMREAIQLAISLKRSLSRVDADPIAETGTIAQEG</sequence>
<dbReference type="RefSeq" id="WP_015299910.1">
    <property type="nucleotide sequence ID" value="NC_019964.1"/>
</dbReference>
<evidence type="ECO:0000313" key="2">
    <source>
        <dbReference type="Proteomes" id="UP000010846"/>
    </source>
</evidence>
<gene>
    <name evidence="1" type="ordered locus">Halru_0600</name>
</gene>
<reference evidence="1" key="1">
    <citation type="submission" date="2011-09" db="EMBL/GenBank/DDBJ databases">
        <title>Complete sequence of Halovivax ruber XH-70.</title>
        <authorList>
            <consortium name="US DOE Joint Genome Institute"/>
            <person name="Lucas S."/>
            <person name="Han J."/>
            <person name="Lapidus A."/>
            <person name="Cheng J.-F."/>
            <person name="Goodwin L."/>
            <person name="Pitluck S."/>
            <person name="Peters L."/>
            <person name="Mikhailova N."/>
            <person name="Davenport K."/>
            <person name="Detter J.C."/>
            <person name="Han C."/>
            <person name="Tapia R."/>
            <person name="Land M."/>
            <person name="Hauser L."/>
            <person name="Kyrpides N."/>
            <person name="Ivanova N."/>
            <person name="Pagani I."/>
            <person name="Sproer C."/>
            <person name="Anderson I."/>
            <person name="Woyke T."/>
        </authorList>
    </citation>
    <scope>NUCLEOTIDE SEQUENCE</scope>
    <source>
        <strain evidence="1">XH-70</strain>
    </source>
</reference>
<dbReference type="eggNOG" id="arCOG02773">
    <property type="taxonomic scope" value="Archaea"/>
</dbReference>
<organism evidence="1 2">
    <name type="scientific">Halovivax ruber (strain DSM 18193 / JCM 13892 / XH-70)</name>
    <dbReference type="NCBI Taxonomy" id="797302"/>
    <lineage>
        <taxon>Archaea</taxon>
        <taxon>Methanobacteriati</taxon>
        <taxon>Methanobacteriota</taxon>
        <taxon>Stenosarchaea group</taxon>
        <taxon>Halobacteria</taxon>
        <taxon>Halobacteriales</taxon>
        <taxon>Natrialbaceae</taxon>
        <taxon>Halovivax</taxon>
    </lineage>
</organism>
<name>L0I942_HALRX</name>
<accession>L0I942</accession>
<dbReference type="GeneID" id="14375907"/>
<keyword evidence="2" id="KW-1185">Reference proteome</keyword>
<evidence type="ECO:0000313" key="1">
    <source>
        <dbReference type="EMBL" id="AGB15229.1"/>
    </source>
</evidence>
<evidence type="ECO:0008006" key="3">
    <source>
        <dbReference type="Google" id="ProtNLM"/>
    </source>
</evidence>